<comment type="subcellular location">
    <subcellularLocation>
        <location evidence="1">Membrane</location>
        <topology evidence="1">Multi-pass membrane protein</topology>
    </subcellularLocation>
</comment>
<evidence type="ECO:0000256" key="1">
    <source>
        <dbReference type="ARBA" id="ARBA00004141"/>
    </source>
</evidence>
<dbReference type="PANTHER" id="PTHR37422">
    <property type="entry name" value="TEICHURONIC ACID BIOSYNTHESIS PROTEIN TUAE"/>
    <property type="match status" value="1"/>
</dbReference>
<comment type="caution">
    <text evidence="7">The sequence shown here is derived from an EMBL/GenBank/DDBJ whole genome shotgun (WGS) entry which is preliminary data.</text>
</comment>
<feature type="transmembrane region" description="Helical" evidence="5">
    <location>
        <begin position="63"/>
        <end position="80"/>
    </location>
</feature>
<feature type="transmembrane region" description="Helical" evidence="5">
    <location>
        <begin position="15"/>
        <end position="31"/>
    </location>
</feature>
<feature type="transmembrane region" description="Helical" evidence="5">
    <location>
        <begin position="87"/>
        <end position="107"/>
    </location>
</feature>
<evidence type="ECO:0000256" key="5">
    <source>
        <dbReference type="SAM" id="Phobius"/>
    </source>
</evidence>
<keyword evidence="8" id="KW-1185">Reference proteome</keyword>
<keyword evidence="4 5" id="KW-0472">Membrane</keyword>
<evidence type="ECO:0000256" key="4">
    <source>
        <dbReference type="ARBA" id="ARBA00023136"/>
    </source>
</evidence>
<dbReference type="Proteomes" id="UP000321306">
    <property type="component" value="Unassembled WGS sequence"/>
</dbReference>
<reference evidence="7 8" key="1">
    <citation type="submission" date="2019-07" db="EMBL/GenBank/DDBJ databases">
        <title>Whole genome shotgun sequence of Deinococcus cellulosilyticus NBRC 106333.</title>
        <authorList>
            <person name="Hosoyama A."/>
            <person name="Uohara A."/>
            <person name="Ohji S."/>
            <person name="Ichikawa N."/>
        </authorList>
    </citation>
    <scope>NUCLEOTIDE SEQUENCE [LARGE SCALE GENOMIC DNA]</scope>
    <source>
        <strain evidence="7 8">NBRC 106333</strain>
    </source>
</reference>
<evidence type="ECO:0000313" key="8">
    <source>
        <dbReference type="Proteomes" id="UP000321306"/>
    </source>
</evidence>
<protein>
    <recommendedName>
        <fullName evidence="6">O-antigen ligase-related domain-containing protein</fullName>
    </recommendedName>
</protein>
<organism evidence="7 8">
    <name type="scientific">Deinococcus cellulosilyticus (strain DSM 18568 / NBRC 106333 / KACC 11606 / 5516J-15)</name>
    <dbReference type="NCBI Taxonomy" id="1223518"/>
    <lineage>
        <taxon>Bacteria</taxon>
        <taxon>Thermotogati</taxon>
        <taxon>Deinococcota</taxon>
        <taxon>Deinococci</taxon>
        <taxon>Deinococcales</taxon>
        <taxon>Deinococcaceae</taxon>
        <taxon>Deinococcus</taxon>
    </lineage>
</organism>
<name>A0A511N3Y6_DEIC1</name>
<feature type="transmembrane region" description="Helical" evidence="5">
    <location>
        <begin position="38"/>
        <end position="57"/>
    </location>
</feature>
<dbReference type="InterPro" id="IPR007016">
    <property type="entry name" value="O-antigen_ligase-rel_domated"/>
</dbReference>
<evidence type="ECO:0000313" key="7">
    <source>
        <dbReference type="EMBL" id="GEM47594.1"/>
    </source>
</evidence>
<feature type="transmembrane region" description="Helical" evidence="5">
    <location>
        <begin position="184"/>
        <end position="203"/>
    </location>
</feature>
<dbReference type="InterPro" id="IPR051533">
    <property type="entry name" value="WaaL-like"/>
</dbReference>
<evidence type="ECO:0000259" key="6">
    <source>
        <dbReference type="Pfam" id="PF04932"/>
    </source>
</evidence>
<dbReference type="Pfam" id="PF04932">
    <property type="entry name" value="Wzy_C"/>
    <property type="match status" value="1"/>
</dbReference>
<keyword evidence="2 5" id="KW-0812">Transmembrane</keyword>
<feature type="domain" description="O-antigen ligase-related" evidence="6">
    <location>
        <begin position="48"/>
        <end position="192"/>
    </location>
</feature>
<gene>
    <name evidence="7" type="ORF">DC3_32290</name>
</gene>
<proteinExistence type="predicted"/>
<evidence type="ECO:0000256" key="2">
    <source>
        <dbReference type="ARBA" id="ARBA00022692"/>
    </source>
</evidence>
<keyword evidence="3 5" id="KW-1133">Transmembrane helix</keyword>
<dbReference type="AlphaFoldDB" id="A0A511N3Y6"/>
<dbReference type="EMBL" id="BJXB01000014">
    <property type="protein sequence ID" value="GEM47594.1"/>
    <property type="molecule type" value="Genomic_DNA"/>
</dbReference>
<dbReference type="PANTHER" id="PTHR37422:SF13">
    <property type="entry name" value="LIPOPOLYSACCHARIDE BIOSYNTHESIS PROTEIN PA4999-RELATED"/>
    <property type="match status" value="1"/>
</dbReference>
<evidence type="ECO:0000256" key="3">
    <source>
        <dbReference type="ARBA" id="ARBA00022989"/>
    </source>
</evidence>
<accession>A0A511N3Y6</accession>
<sequence length="266" mass="29967">MGGRVFIEGFNPNGVAYYMVFTSAFLVMYKNRFVRDHIFINKIIPYVGLLILLIGVVTTGSRGGFIAEMVVVAFVLLGLLRESKNLLNRLLLISVMIVGGLTSLFYLNNYRFDVFDFQRFEELGYEITSGDFSGRGDIWRGGIQLFVDNPIYGYGGGSFREAIIASYGESIAPHNGFLATAVDLGVIGFIVIVSIWLHILILIRRNRNKNFDIMTCYVVLFMSWLSANMEYQEVNWFIFATMVSLSTAVLSKPVTTQSEALTYRVN</sequence>
<dbReference type="GO" id="GO:0016020">
    <property type="term" value="C:membrane"/>
    <property type="evidence" value="ECO:0007669"/>
    <property type="project" value="UniProtKB-SubCell"/>
</dbReference>